<evidence type="ECO:0000256" key="1">
    <source>
        <dbReference type="ARBA" id="ARBA00010199"/>
    </source>
</evidence>
<keyword evidence="2" id="KW-0812">Transmembrane</keyword>
<feature type="transmembrane region" description="Helical" evidence="2">
    <location>
        <begin position="176"/>
        <end position="195"/>
    </location>
</feature>
<feature type="transmembrane region" description="Helical" evidence="2">
    <location>
        <begin position="31"/>
        <end position="55"/>
    </location>
</feature>
<dbReference type="RefSeq" id="XP_009041810.1">
    <property type="nucleotide sequence ID" value="XM_009043562.1"/>
</dbReference>
<dbReference type="GO" id="GO:0015297">
    <property type="term" value="F:antiporter activity"/>
    <property type="evidence" value="ECO:0007669"/>
    <property type="project" value="InterPro"/>
</dbReference>
<dbReference type="OrthoDB" id="2126698at2759"/>
<dbReference type="GO" id="GO:0016020">
    <property type="term" value="C:membrane"/>
    <property type="evidence" value="ECO:0007669"/>
    <property type="project" value="InterPro"/>
</dbReference>
<feature type="transmembrane region" description="Helical" evidence="2">
    <location>
        <begin position="100"/>
        <end position="119"/>
    </location>
</feature>
<proteinExistence type="inferred from homology"/>
<comment type="similarity">
    <text evidence="1">Belongs to the multi antimicrobial extrusion (MATE) (TC 2.A.66.1) family.</text>
</comment>
<evidence type="ECO:0008006" key="5">
    <source>
        <dbReference type="Google" id="ProtNLM"/>
    </source>
</evidence>
<feature type="transmembrane region" description="Helical" evidence="2">
    <location>
        <begin position="300"/>
        <end position="321"/>
    </location>
</feature>
<accession>F0YN27</accession>
<keyword evidence="2" id="KW-1133">Transmembrane helix</keyword>
<feature type="transmembrane region" description="Helical" evidence="2">
    <location>
        <begin position="257"/>
        <end position="280"/>
    </location>
</feature>
<dbReference type="GO" id="GO:0042910">
    <property type="term" value="F:xenobiotic transmembrane transporter activity"/>
    <property type="evidence" value="ECO:0007669"/>
    <property type="project" value="InterPro"/>
</dbReference>
<dbReference type="PANTHER" id="PTHR11206">
    <property type="entry name" value="MULTIDRUG RESISTANCE PROTEIN"/>
    <property type="match status" value="1"/>
</dbReference>
<dbReference type="InterPro" id="IPR002528">
    <property type="entry name" value="MATE_fam"/>
</dbReference>
<feature type="non-terminal residue" evidence="3">
    <location>
        <position position="1"/>
    </location>
</feature>
<evidence type="ECO:0000313" key="4">
    <source>
        <dbReference type="Proteomes" id="UP000002729"/>
    </source>
</evidence>
<dbReference type="GeneID" id="20221367"/>
<protein>
    <recommendedName>
        <fullName evidence="5">Polysaccharide biosynthesis protein C-terminal domain-containing protein</fullName>
    </recommendedName>
</protein>
<organism evidence="4">
    <name type="scientific">Aureococcus anophagefferens</name>
    <name type="common">Harmful bloom alga</name>
    <dbReference type="NCBI Taxonomy" id="44056"/>
    <lineage>
        <taxon>Eukaryota</taxon>
        <taxon>Sar</taxon>
        <taxon>Stramenopiles</taxon>
        <taxon>Ochrophyta</taxon>
        <taxon>Pelagophyceae</taxon>
        <taxon>Pelagomonadales</taxon>
        <taxon>Pelagomonadaceae</taxon>
        <taxon>Aureococcus</taxon>
    </lineage>
</organism>
<feature type="transmembrane region" description="Helical" evidence="2">
    <location>
        <begin position="333"/>
        <end position="353"/>
    </location>
</feature>
<keyword evidence="2" id="KW-0472">Membrane</keyword>
<dbReference type="EMBL" id="GL833170">
    <property type="protein sequence ID" value="EGB03481.1"/>
    <property type="molecule type" value="Genomic_DNA"/>
</dbReference>
<reference evidence="3 4" key="1">
    <citation type="journal article" date="2011" name="Proc. Natl. Acad. Sci. U.S.A.">
        <title>Niche of harmful alga Aureococcus anophagefferens revealed through ecogenomics.</title>
        <authorList>
            <person name="Gobler C.J."/>
            <person name="Berry D.L."/>
            <person name="Dyhrman S.T."/>
            <person name="Wilhelm S.W."/>
            <person name="Salamov A."/>
            <person name="Lobanov A.V."/>
            <person name="Zhang Y."/>
            <person name="Collier J.L."/>
            <person name="Wurch L.L."/>
            <person name="Kustka A.B."/>
            <person name="Dill B.D."/>
            <person name="Shah M."/>
            <person name="VerBerkmoes N.C."/>
            <person name="Kuo A."/>
            <person name="Terry A."/>
            <person name="Pangilinan J."/>
            <person name="Lindquist E.A."/>
            <person name="Lucas S."/>
            <person name="Paulsen I.T."/>
            <person name="Hattenrath-Lehmann T.K."/>
            <person name="Talmage S.C."/>
            <person name="Walker E.A."/>
            <person name="Koch F."/>
            <person name="Burson A.M."/>
            <person name="Marcoval M.A."/>
            <person name="Tang Y.Z."/>
            <person name="Lecleir G.R."/>
            <person name="Coyne K.J."/>
            <person name="Berg G.M."/>
            <person name="Bertrand E.M."/>
            <person name="Saito M.A."/>
            <person name="Gladyshev V.N."/>
            <person name="Grigoriev I.V."/>
        </authorList>
    </citation>
    <scope>NUCLEOTIDE SEQUENCE [LARGE SCALE GENOMIC DNA]</scope>
    <source>
        <strain evidence="4">CCMP 1984</strain>
    </source>
</reference>
<sequence length="415" mass="43632">LWGIGSGFDTLAPQAWGADERRKLGVTAQRVLAILVVAVCAPVVAVWLNASSILLAAGQDRRVALKVESFARIRVPGLFAQAPVCVITSTLTAMGKTRALLALNVLSVVASGGLNWLFISARSPLSGALSPVDGSALASTCVDIAGAFVLSLVVFRDGDCRDCWPGFDARRCFRGWGPYLALAVPSLVMVIIEWWSWDCVNLLAGLVRDPRTALAANALLGNVISLAYCLPFGLQAGTRTLVGNALGAQKPEEAKRAASVGAVLGVGAMGAQALALYAGRRVWSTLFEGERAVGDAVARLLKFVVFFAAGDGVQLVLSGIVTGAGKQKVTTPILFFNYWLLGLPLGAVFAFHFHEGLLGLWKGMCLAVWLHVVAYVAIAFSGRRLVSFAIDYPAAAAEAAARLEAERPPEGANGT</sequence>
<evidence type="ECO:0000313" key="3">
    <source>
        <dbReference type="EMBL" id="EGB03481.1"/>
    </source>
</evidence>
<name>F0YN27_AURAN</name>
<dbReference type="OMA" id="AFFSNWQ"/>
<feature type="transmembrane region" description="Helical" evidence="2">
    <location>
        <begin position="359"/>
        <end position="380"/>
    </location>
</feature>
<gene>
    <name evidence="3" type="ORF">AURANDRAFT_33955</name>
</gene>
<dbReference type="AlphaFoldDB" id="F0YN27"/>
<feature type="transmembrane region" description="Helical" evidence="2">
    <location>
        <begin position="215"/>
        <end position="236"/>
    </location>
</feature>
<dbReference type="Pfam" id="PF01554">
    <property type="entry name" value="MatE"/>
    <property type="match status" value="2"/>
</dbReference>
<dbReference type="eggNOG" id="KOG1347">
    <property type="taxonomic scope" value="Eukaryota"/>
</dbReference>
<feature type="transmembrane region" description="Helical" evidence="2">
    <location>
        <begin position="134"/>
        <end position="155"/>
    </location>
</feature>
<evidence type="ECO:0000256" key="2">
    <source>
        <dbReference type="SAM" id="Phobius"/>
    </source>
</evidence>
<dbReference type="InParanoid" id="F0YN27"/>
<keyword evidence="4" id="KW-1185">Reference proteome</keyword>
<dbReference type="Proteomes" id="UP000002729">
    <property type="component" value="Unassembled WGS sequence"/>
</dbReference>
<dbReference type="NCBIfam" id="TIGR00797">
    <property type="entry name" value="matE"/>
    <property type="match status" value="1"/>
</dbReference>
<dbReference type="KEGG" id="aaf:AURANDRAFT_33955"/>